<evidence type="ECO:0000313" key="2">
    <source>
        <dbReference type="EMBL" id="MUH59227.1"/>
    </source>
</evidence>
<evidence type="ECO:0000256" key="1">
    <source>
        <dbReference type="SAM" id="Phobius"/>
    </source>
</evidence>
<keyword evidence="1" id="KW-0812">Transmembrane</keyword>
<dbReference type="EMBL" id="WNLP01000002">
    <property type="protein sequence ID" value="MUH59227.1"/>
    <property type="molecule type" value="Genomic_DNA"/>
</dbReference>
<dbReference type="AlphaFoldDB" id="A0A7K1J3L3"/>
<gene>
    <name evidence="2" type="ORF">GSD1FS_0544</name>
</gene>
<evidence type="ECO:0000313" key="3">
    <source>
        <dbReference type="Proteomes" id="UP000487882"/>
    </source>
</evidence>
<dbReference type="InterPro" id="IPR046112">
    <property type="entry name" value="DUF6049"/>
</dbReference>
<comment type="caution">
    <text evidence="2">The sequence shown here is derived from an EMBL/GenBank/DDBJ whole genome shotgun (WGS) entry which is preliminary data.</text>
</comment>
<keyword evidence="1" id="KW-0472">Membrane</keyword>
<keyword evidence="3" id="KW-1185">Reference proteome</keyword>
<feature type="transmembrane region" description="Helical" evidence="1">
    <location>
        <begin position="550"/>
        <end position="567"/>
    </location>
</feature>
<organism evidence="2 3">
    <name type="scientific">Bifidobacterium canis</name>
    <dbReference type="NCBI Taxonomy" id="2610880"/>
    <lineage>
        <taxon>Bacteria</taxon>
        <taxon>Bacillati</taxon>
        <taxon>Actinomycetota</taxon>
        <taxon>Actinomycetes</taxon>
        <taxon>Bifidobacteriales</taxon>
        <taxon>Bifidobacteriaceae</taxon>
        <taxon>Bifidobacterium</taxon>
    </lineage>
</organism>
<proteinExistence type="predicted"/>
<reference evidence="2 3" key="1">
    <citation type="submission" date="2019-09" db="EMBL/GenBank/DDBJ databases">
        <title>Bifidobacterium canis sp. nov., isolated from the digestive tract of German Shepherd dog puppy.</title>
        <authorList>
            <person name="Bunesova V."/>
        </authorList>
    </citation>
    <scope>NUCLEOTIDE SEQUENCE [LARGE SCALE GENOMIC DNA]</scope>
    <source>
        <strain evidence="2 3">GSD1FS</strain>
    </source>
</reference>
<dbReference type="Proteomes" id="UP000487882">
    <property type="component" value="Unassembled WGS sequence"/>
</dbReference>
<sequence length="578" mass="62358">MSSTLPASEEILKQLNSWGPRPLALSYAADDGSQSAQLNSFITRSQDGLQGERTPQLHMTMMMPLTASAWSINNDTLKAMRAQNSAETKASSIAKLSDTTVSALRDKDKLAKQFSQLQTVADPQILSALQTPHVSALMQPADFDINMYSYVNNDGTYTKAGVQKTSWAASTATQTLRDVLKDEKASRPTYALQGSGPWNVQALNTARAQGYDTVIATHDFDNQDDDTAHTCIYSVPTDSGDVTVMSAHTLLSKLVQGTSTSSNAQAETNTAGRLQRFIAQTAFYQMEQPYEDRALLVNFGTSTSASDIYTYMEALGQASWLDLTDLQTLRSHQAYVSGDEATQVANEAGNNFDVSQYNTIALSSTLSTLTSSRQSIERFNSAVLLAGTTSSQSTDSKDSLGATQWSERWLQAHDDLALLALNANSPPGTDIAADTTSMADYLRAGVSLTTPANVNVVSESASLPVTVTNNLPYAIKLRISSRTDSMEIVTSRFVDVDVPANSETQATLKIRVSTSGTTTANQMLVNNEGVPLSGTHTTTITSQLQISDKSGLIFIAIAVLLGIVGLWRQFNRKKDPDE</sequence>
<protein>
    <submittedName>
        <fullName evidence="2">Uncharacterized protein</fullName>
    </submittedName>
</protein>
<keyword evidence="1" id="KW-1133">Transmembrane helix</keyword>
<accession>A0A7K1J3L3</accession>
<dbReference type="Pfam" id="PF19516">
    <property type="entry name" value="DUF6049"/>
    <property type="match status" value="1"/>
</dbReference>
<name>A0A7K1J3L3_9BIFI</name>